<evidence type="ECO:0000313" key="2">
    <source>
        <dbReference type="EMBL" id="PLW06647.1"/>
    </source>
</evidence>
<evidence type="ECO:0000313" key="3">
    <source>
        <dbReference type="EMBL" id="PLW15375.1"/>
    </source>
</evidence>
<evidence type="ECO:0000256" key="1">
    <source>
        <dbReference type="SAM" id="MobiDB-lite"/>
    </source>
</evidence>
<evidence type="ECO:0000313" key="6">
    <source>
        <dbReference type="EMBL" id="PLW55550.1"/>
    </source>
</evidence>
<protein>
    <submittedName>
        <fullName evidence="6">Uncharacterized protein</fullName>
    </submittedName>
</protein>
<sequence>MSDLVLGDETQRLVTTPPLSTVAWNNNLSCSLLSAAGSTSGPRDLVLVLKRCCFSCISAARFNQREKNCLRRRPNRVKASSPRGAPSGFTEPSADLLSPQSPNLFEPRE</sequence>
<reference evidence="7 8" key="1">
    <citation type="submission" date="2017-11" db="EMBL/GenBank/DDBJ databases">
        <title>De novo assembly and phasing of dikaryotic genomes from two isolates of Puccinia coronata f. sp. avenae, the causal agent of oat crown rust.</title>
        <authorList>
            <person name="Miller M.E."/>
            <person name="Zhang Y."/>
            <person name="Omidvar V."/>
            <person name="Sperschneider J."/>
            <person name="Schwessinger B."/>
            <person name="Raley C."/>
            <person name="Palmer J.M."/>
            <person name="Garnica D."/>
            <person name="Upadhyaya N."/>
            <person name="Rathjen J."/>
            <person name="Taylor J.M."/>
            <person name="Park R.F."/>
            <person name="Dodds P.N."/>
            <person name="Hirsch C.D."/>
            <person name="Kianian S.F."/>
            <person name="Figueroa M."/>
        </authorList>
    </citation>
    <scope>NUCLEOTIDE SEQUENCE [LARGE SCALE GENOMIC DNA]</scope>
    <source>
        <strain evidence="6">12NC29</strain>
        <strain evidence="2">12SD80</strain>
    </source>
</reference>
<evidence type="ECO:0000313" key="5">
    <source>
        <dbReference type="EMBL" id="PLW39138.1"/>
    </source>
</evidence>
<organism evidence="6 7">
    <name type="scientific">Puccinia coronata f. sp. avenae</name>
    <dbReference type="NCBI Taxonomy" id="200324"/>
    <lineage>
        <taxon>Eukaryota</taxon>
        <taxon>Fungi</taxon>
        <taxon>Dikarya</taxon>
        <taxon>Basidiomycota</taxon>
        <taxon>Pucciniomycotina</taxon>
        <taxon>Pucciniomycetes</taxon>
        <taxon>Pucciniales</taxon>
        <taxon>Pucciniaceae</taxon>
        <taxon>Puccinia</taxon>
    </lineage>
</organism>
<evidence type="ECO:0000313" key="4">
    <source>
        <dbReference type="EMBL" id="PLW33924.1"/>
    </source>
</evidence>
<name>A0A2N5W009_9BASI</name>
<dbReference type="EMBL" id="PGCJ01000031">
    <property type="protein sequence ID" value="PLW55550.1"/>
    <property type="molecule type" value="Genomic_DNA"/>
</dbReference>
<dbReference type="EMBL" id="PGCI01000209">
    <property type="protein sequence ID" value="PLW33924.1"/>
    <property type="molecule type" value="Genomic_DNA"/>
</dbReference>
<dbReference type="EMBL" id="PGCJ01000897">
    <property type="protein sequence ID" value="PLW15375.1"/>
    <property type="molecule type" value="Genomic_DNA"/>
</dbReference>
<evidence type="ECO:0000313" key="7">
    <source>
        <dbReference type="Proteomes" id="UP000235388"/>
    </source>
</evidence>
<accession>A0A2N5W009</accession>
<dbReference type="Proteomes" id="UP000235388">
    <property type="component" value="Unassembled WGS sequence"/>
</dbReference>
<gene>
    <name evidence="6" type="ORF">PCANC_02148</name>
    <name evidence="5" type="ORF">PCANC_12610</name>
    <name evidence="3" type="ORF">PCANC_20479</name>
    <name evidence="4" type="ORF">PCASD_13864</name>
    <name evidence="2" type="ORF">PCASD_23207</name>
</gene>
<proteinExistence type="predicted"/>
<dbReference type="EMBL" id="PGCJ01000198">
    <property type="protein sequence ID" value="PLW39138.1"/>
    <property type="molecule type" value="Genomic_DNA"/>
</dbReference>
<feature type="region of interest" description="Disordered" evidence="1">
    <location>
        <begin position="72"/>
        <end position="109"/>
    </location>
</feature>
<keyword evidence="7" id="KW-1185">Reference proteome</keyword>
<comment type="caution">
    <text evidence="6">The sequence shown here is derived from an EMBL/GenBank/DDBJ whole genome shotgun (WGS) entry which is preliminary data.</text>
</comment>
<dbReference type="Proteomes" id="UP000235392">
    <property type="component" value="Unassembled WGS sequence"/>
</dbReference>
<dbReference type="AlphaFoldDB" id="A0A2N5W009"/>
<dbReference type="EMBL" id="PGCI01001200">
    <property type="protein sequence ID" value="PLW06647.1"/>
    <property type="molecule type" value="Genomic_DNA"/>
</dbReference>
<evidence type="ECO:0000313" key="8">
    <source>
        <dbReference type="Proteomes" id="UP000235392"/>
    </source>
</evidence>